<dbReference type="CDD" id="cd08054">
    <property type="entry name" value="gp6"/>
    <property type="match status" value="1"/>
</dbReference>
<comment type="caution">
    <text evidence="1">The sequence shown here is derived from an EMBL/GenBank/DDBJ whole genome shotgun (WGS) entry which is preliminary data.</text>
</comment>
<sequence length="191" mass="21106">MRLTRIIEPTELPVSLEEVKLHCRVDHNDEDTLLTSLIAAATDYLDGPSGILGRAIINQEWLIELDEWPIYLVLPIEPIQTVLVKYNNEAGIETTIAGSDIILINNPSARSILEWVDGFSFPKLNASRYPIGITLSAGFGAAAEIPESIKVAIQMIVGNWYENREATVVGMSVVDLPMAVNALLARWRVLL</sequence>
<organism evidence="1">
    <name type="scientific">marine sediment metagenome</name>
    <dbReference type="NCBI Taxonomy" id="412755"/>
    <lineage>
        <taxon>unclassified sequences</taxon>
        <taxon>metagenomes</taxon>
        <taxon>ecological metagenomes</taxon>
    </lineage>
</organism>
<proteinExistence type="predicted"/>
<gene>
    <name evidence="1" type="ORF">LCGC14_0438160</name>
</gene>
<dbReference type="EMBL" id="LAZR01000420">
    <property type="protein sequence ID" value="KKN69716.1"/>
    <property type="molecule type" value="Genomic_DNA"/>
</dbReference>
<dbReference type="NCBIfam" id="TIGR02215">
    <property type="entry name" value="phage_chp_gp8"/>
    <property type="match status" value="1"/>
</dbReference>
<dbReference type="InterPro" id="IPR011738">
    <property type="entry name" value="Phage_CHP"/>
</dbReference>
<dbReference type="NCBIfam" id="TIGR01560">
    <property type="entry name" value="put_DNA_pack"/>
    <property type="match status" value="2"/>
</dbReference>
<dbReference type="InterPro" id="IPR021146">
    <property type="entry name" value="Phage_gp6-like_head-tail"/>
</dbReference>
<dbReference type="AlphaFoldDB" id="A0A0F9V847"/>
<protein>
    <recommendedName>
        <fullName evidence="2">Phage gp6-like head-tail connector protein</fullName>
    </recommendedName>
</protein>
<evidence type="ECO:0000313" key="1">
    <source>
        <dbReference type="EMBL" id="KKN69716.1"/>
    </source>
</evidence>
<dbReference type="InterPro" id="IPR006450">
    <property type="entry name" value="Phage_HK97_gp6-like"/>
</dbReference>
<accession>A0A0F9V847</accession>
<dbReference type="Pfam" id="PF05135">
    <property type="entry name" value="Phage_connect_1"/>
    <property type="match status" value="2"/>
</dbReference>
<evidence type="ECO:0008006" key="2">
    <source>
        <dbReference type="Google" id="ProtNLM"/>
    </source>
</evidence>
<reference evidence="1" key="1">
    <citation type="journal article" date="2015" name="Nature">
        <title>Complex archaea that bridge the gap between prokaryotes and eukaryotes.</title>
        <authorList>
            <person name="Spang A."/>
            <person name="Saw J.H."/>
            <person name="Jorgensen S.L."/>
            <person name="Zaremba-Niedzwiedzka K."/>
            <person name="Martijn J."/>
            <person name="Lind A.E."/>
            <person name="van Eijk R."/>
            <person name="Schleper C."/>
            <person name="Guy L."/>
            <person name="Ettema T.J."/>
        </authorList>
    </citation>
    <scope>NUCLEOTIDE SEQUENCE</scope>
</reference>
<name>A0A0F9V847_9ZZZZ</name>
<dbReference type="Gene3D" id="1.10.3230.30">
    <property type="entry name" value="Phage gp6-like head-tail connector protein"/>
    <property type="match status" value="1"/>
</dbReference>